<organism evidence="1 2">
    <name type="scientific">Williamsia herbipolensis</name>
    <dbReference type="NCBI Taxonomy" id="1603258"/>
    <lineage>
        <taxon>Bacteria</taxon>
        <taxon>Bacillati</taxon>
        <taxon>Actinomycetota</taxon>
        <taxon>Actinomycetes</taxon>
        <taxon>Mycobacteriales</taxon>
        <taxon>Nocardiaceae</taxon>
        <taxon>Williamsia</taxon>
    </lineage>
</organism>
<reference evidence="1 2" key="1">
    <citation type="submission" date="2022-10" db="EMBL/GenBank/DDBJ databases">
        <title>The complete genomes of actinobacterial strains from the NBC collection.</title>
        <authorList>
            <person name="Joergensen T.S."/>
            <person name="Alvarez Arevalo M."/>
            <person name="Sterndorff E.B."/>
            <person name="Faurdal D."/>
            <person name="Vuksanovic O."/>
            <person name="Mourched A.-S."/>
            <person name="Charusanti P."/>
            <person name="Shaw S."/>
            <person name="Blin K."/>
            <person name="Weber T."/>
        </authorList>
    </citation>
    <scope>NUCLEOTIDE SEQUENCE [LARGE SCALE GENOMIC DNA]</scope>
    <source>
        <strain evidence="1 2">NBC_00319</strain>
    </source>
</reference>
<dbReference type="InterPro" id="IPR029063">
    <property type="entry name" value="SAM-dependent_MTases_sf"/>
</dbReference>
<accession>A0AAU4K6M6</accession>
<protein>
    <submittedName>
        <fullName evidence="1">Class I SAM-dependent methyltransferase</fullName>
    </submittedName>
</protein>
<keyword evidence="1" id="KW-0808">Transferase</keyword>
<keyword evidence="1" id="KW-0489">Methyltransferase</keyword>
<dbReference type="SUPFAM" id="SSF53335">
    <property type="entry name" value="S-adenosyl-L-methionine-dependent methyltransferases"/>
    <property type="match status" value="1"/>
</dbReference>
<gene>
    <name evidence="1" type="ORF">OG579_08450</name>
</gene>
<keyword evidence="2" id="KW-1185">Reference proteome</keyword>
<dbReference type="GO" id="GO:0032259">
    <property type="term" value="P:methylation"/>
    <property type="evidence" value="ECO:0007669"/>
    <property type="project" value="UniProtKB-KW"/>
</dbReference>
<dbReference type="EMBL" id="CP108021">
    <property type="protein sequence ID" value="WUM21783.1"/>
    <property type="molecule type" value="Genomic_DNA"/>
</dbReference>
<dbReference type="RefSeq" id="WP_328858768.1">
    <property type="nucleotide sequence ID" value="NZ_CP108021.1"/>
</dbReference>
<name>A0AAU4K6M6_9NOCA</name>
<dbReference type="GO" id="GO:0008168">
    <property type="term" value="F:methyltransferase activity"/>
    <property type="evidence" value="ECO:0007669"/>
    <property type="project" value="UniProtKB-KW"/>
</dbReference>
<evidence type="ECO:0000313" key="2">
    <source>
        <dbReference type="Proteomes" id="UP001432128"/>
    </source>
</evidence>
<dbReference type="Proteomes" id="UP001432128">
    <property type="component" value="Chromosome"/>
</dbReference>
<dbReference type="AlphaFoldDB" id="A0AAU4K6M6"/>
<proteinExistence type="predicted"/>
<evidence type="ECO:0000313" key="1">
    <source>
        <dbReference type="EMBL" id="WUM21783.1"/>
    </source>
</evidence>
<sequence length="232" mass="26182">MDRLSSRLVDANNPRSLSYRARKRRWLKFAETFPDVADMRVLDLGGTPDYWRNAPSRPGHLTLVNMVPATAVAGEVVVLGDACAPPSAVMSQRYDLVVSNSLIEHVGGHSRRQQLADVISRIGDSYWVQTPYRYFPIEPHWMFPGLQFLPFEARVRATQLWKIGNMQTADRQTAIDNVAEVELLGMTQMRDYFPDGDIWTERAAGLVKSMVSIRFGGHWFVQKSPSTTPGTD</sequence>
<dbReference type="KEGG" id="whr:OG579_08450"/>